<reference evidence="2" key="1">
    <citation type="journal article" date="2020" name="Stud. Mycol.">
        <title>101 Dothideomycetes genomes: a test case for predicting lifestyles and emergence of pathogens.</title>
        <authorList>
            <person name="Haridas S."/>
            <person name="Albert R."/>
            <person name="Binder M."/>
            <person name="Bloem J."/>
            <person name="Labutti K."/>
            <person name="Salamov A."/>
            <person name="Andreopoulos B."/>
            <person name="Baker S."/>
            <person name="Barry K."/>
            <person name="Bills G."/>
            <person name="Bluhm B."/>
            <person name="Cannon C."/>
            <person name="Castanera R."/>
            <person name="Culley D."/>
            <person name="Daum C."/>
            <person name="Ezra D."/>
            <person name="Gonzalez J."/>
            <person name="Henrissat B."/>
            <person name="Kuo A."/>
            <person name="Liang C."/>
            <person name="Lipzen A."/>
            <person name="Lutzoni F."/>
            <person name="Magnuson J."/>
            <person name="Mondo S."/>
            <person name="Nolan M."/>
            <person name="Ohm R."/>
            <person name="Pangilinan J."/>
            <person name="Park H.-J."/>
            <person name="Ramirez L."/>
            <person name="Alfaro M."/>
            <person name="Sun H."/>
            <person name="Tritt A."/>
            <person name="Yoshinaga Y."/>
            <person name="Zwiers L.-H."/>
            <person name="Turgeon B."/>
            <person name="Goodwin S."/>
            <person name="Spatafora J."/>
            <person name="Crous P."/>
            <person name="Grigoriev I."/>
        </authorList>
    </citation>
    <scope>NUCLEOTIDE SEQUENCE</scope>
    <source>
        <strain evidence="2">ATCC 16933</strain>
    </source>
</reference>
<name>A0A6A6P0R7_9PEZI</name>
<accession>A0A6A6P0R7</accession>
<evidence type="ECO:0000313" key="3">
    <source>
        <dbReference type="Proteomes" id="UP000799766"/>
    </source>
</evidence>
<evidence type="ECO:0000313" key="2">
    <source>
        <dbReference type="EMBL" id="KAF2457489.1"/>
    </source>
</evidence>
<dbReference type="AlphaFoldDB" id="A0A6A6P0R7"/>
<feature type="region of interest" description="Disordered" evidence="1">
    <location>
        <begin position="1"/>
        <end position="21"/>
    </location>
</feature>
<proteinExistence type="predicted"/>
<sequence length="199" mass="20783">MASLSGNADQNDSQATTPSSKVVWTDAEKIGLLMAVIEKHCPIFDWNGVPLPANRTRKACINTVSALRTAYRAGTLAVTEGEGAKSEGPTPKRRKTNKKAAEAAVAGDDGATDLVPLTPTPRRRGGKPKQTAAVNSEANAGQAPKATPKKRKLAQEENATTPLLSKASEGGIMESSGAANDVGSTSEFQQHVDAHLDVI</sequence>
<protein>
    <submittedName>
        <fullName evidence="2">Uncharacterized protein</fullName>
    </submittedName>
</protein>
<dbReference type="Proteomes" id="UP000799766">
    <property type="component" value="Unassembled WGS sequence"/>
</dbReference>
<dbReference type="EMBL" id="MU001680">
    <property type="protein sequence ID" value="KAF2457489.1"/>
    <property type="molecule type" value="Genomic_DNA"/>
</dbReference>
<keyword evidence="3" id="KW-1185">Reference proteome</keyword>
<evidence type="ECO:0000256" key="1">
    <source>
        <dbReference type="SAM" id="MobiDB-lite"/>
    </source>
</evidence>
<gene>
    <name evidence="2" type="ORF">BDY21DRAFT_391427</name>
</gene>
<feature type="region of interest" description="Disordered" evidence="1">
    <location>
        <begin position="80"/>
        <end position="187"/>
    </location>
</feature>
<organism evidence="2 3">
    <name type="scientific">Lineolata rhizophorae</name>
    <dbReference type="NCBI Taxonomy" id="578093"/>
    <lineage>
        <taxon>Eukaryota</taxon>
        <taxon>Fungi</taxon>
        <taxon>Dikarya</taxon>
        <taxon>Ascomycota</taxon>
        <taxon>Pezizomycotina</taxon>
        <taxon>Dothideomycetes</taxon>
        <taxon>Dothideomycetes incertae sedis</taxon>
        <taxon>Lineolatales</taxon>
        <taxon>Lineolataceae</taxon>
        <taxon>Lineolata</taxon>
    </lineage>
</organism>